<dbReference type="PROSITE" id="PS51819">
    <property type="entry name" value="VOC"/>
    <property type="match status" value="1"/>
</dbReference>
<dbReference type="EMBL" id="VKKG01000004">
    <property type="protein sequence ID" value="TRY17650.1"/>
    <property type="molecule type" value="Genomic_DNA"/>
</dbReference>
<proteinExistence type="predicted"/>
<dbReference type="Gene3D" id="3.10.180.10">
    <property type="entry name" value="2,3-Dihydroxybiphenyl 1,2-Dioxygenase, domain 1"/>
    <property type="match status" value="1"/>
</dbReference>
<feature type="domain" description="VOC" evidence="1">
    <location>
        <begin position="3"/>
        <end position="138"/>
    </location>
</feature>
<organism evidence="2 3">
    <name type="scientific">Tessaracoccus rhinocerotis</name>
    <dbReference type="NCBI Taxonomy" id="1689449"/>
    <lineage>
        <taxon>Bacteria</taxon>
        <taxon>Bacillati</taxon>
        <taxon>Actinomycetota</taxon>
        <taxon>Actinomycetes</taxon>
        <taxon>Propionibacteriales</taxon>
        <taxon>Propionibacteriaceae</taxon>
        <taxon>Tessaracoccus</taxon>
    </lineage>
</organism>
<dbReference type="InterPro" id="IPR025870">
    <property type="entry name" value="Glyoxalase-like_dom"/>
</dbReference>
<dbReference type="InterPro" id="IPR037523">
    <property type="entry name" value="VOC_core"/>
</dbReference>
<name>A0A553JYX1_9ACTN</name>
<comment type="caution">
    <text evidence="2">The sequence shown here is derived from an EMBL/GenBank/DDBJ whole genome shotgun (WGS) entry which is preliminary data.</text>
</comment>
<dbReference type="AlphaFoldDB" id="A0A553JYX1"/>
<protein>
    <submittedName>
        <fullName evidence="2">VOC family protein</fullName>
    </submittedName>
</protein>
<dbReference type="Proteomes" id="UP000317638">
    <property type="component" value="Unassembled WGS sequence"/>
</dbReference>
<gene>
    <name evidence="2" type="ORF">FOJ82_10190</name>
</gene>
<dbReference type="SUPFAM" id="SSF54593">
    <property type="entry name" value="Glyoxalase/Bleomycin resistance protein/Dihydroxybiphenyl dioxygenase"/>
    <property type="match status" value="1"/>
</dbReference>
<dbReference type="RefSeq" id="WP_143938390.1">
    <property type="nucleotide sequence ID" value="NZ_VKKG01000004.1"/>
</dbReference>
<accession>A0A553JYX1</accession>
<evidence type="ECO:0000313" key="3">
    <source>
        <dbReference type="Proteomes" id="UP000317638"/>
    </source>
</evidence>
<reference evidence="2 3" key="1">
    <citation type="submission" date="2019-07" db="EMBL/GenBank/DDBJ databases">
        <authorList>
            <person name="Zhou L.-Y."/>
        </authorList>
    </citation>
    <scope>NUCLEOTIDE SEQUENCE [LARGE SCALE GENOMIC DNA]</scope>
    <source>
        <strain evidence="2 3">YIM 101269</strain>
    </source>
</reference>
<evidence type="ECO:0000313" key="2">
    <source>
        <dbReference type="EMBL" id="TRY17650.1"/>
    </source>
</evidence>
<dbReference type="PANTHER" id="PTHR40265:SF1">
    <property type="entry name" value="GLYOXALASE-LIKE DOMAIN-CONTAINING PROTEIN"/>
    <property type="match status" value="1"/>
</dbReference>
<dbReference type="PANTHER" id="PTHR40265">
    <property type="entry name" value="BLL2707 PROTEIN"/>
    <property type="match status" value="1"/>
</dbReference>
<dbReference type="OrthoDB" id="3227561at2"/>
<dbReference type="InterPro" id="IPR029068">
    <property type="entry name" value="Glyas_Bleomycin-R_OHBP_Dase"/>
</dbReference>
<dbReference type="Pfam" id="PF13468">
    <property type="entry name" value="Glyoxalase_3"/>
    <property type="match status" value="1"/>
</dbReference>
<evidence type="ECO:0000259" key="1">
    <source>
        <dbReference type="PROSITE" id="PS51819"/>
    </source>
</evidence>
<sequence length="207" mass="21779">MSQLDHIAIAGPDLDALVAQFHDLTGVQPVKGGHHEGQGTANYLVGLGEGSYIELIGPDPDRPDPDQPRPLRVDEVTETTVTGWAARPDDLDALVASAREVGHDPGAVIDMDRRTPGGELVAWRLTPPTGAFDGVVPFLIDWLDTAHPSDGLPQVRLRSLTITHPDVDGVRAALASVEALDPVSAVKPGAAGIAVELDTPKGRVRIG</sequence>
<keyword evidence="3" id="KW-1185">Reference proteome</keyword>